<dbReference type="GO" id="GO:0006355">
    <property type="term" value="P:regulation of DNA-templated transcription"/>
    <property type="evidence" value="ECO:0007669"/>
    <property type="project" value="InterPro"/>
</dbReference>
<dbReference type="GO" id="GO:0004721">
    <property type="term" value="F:phosphoprotein phosphatase activity"/>
    <property type="evidence" value="ECO:0007669"/>
    <property type="project" value="TreeGrafter"/>
</dbReference>
<comment type="subcellular location">
    <subcellularLocation>
        <location evidence="2">Membrane</location>
    </subcellularLocation>
</comment>
<dbReference type="InterPro" id="IPR035965">
    <property type="entry name" value="PAS-like_dom_sf"/>
</dbReference>
<dbReference type="EC" id="2.7.13.3" evidence="3"/>
<evidence type="ECO:0000256" key="2">
    <source>
        <dbReference type="ARBA" id="ARBA00004370"/>
    </source>
</evidence>
<dbReference type="KEGG" id="cpf:CPF_2010"/>
<dbReference type="PRINTS" id="PR00344">
    <property type="entry name" value="BCTRLSENSOR"/>
</dbReference>
<feature type="transmembrane region" description="Helical" evidence="10">
    <location>
        <begin position="160"/>
        <end position="184"/>
    </location>
</feature>
<dbReference type="SMART" id="SM00091">
    <property type="entry name" value="PAS"/>
    <property type="match status" value="1"/>
</dbReference>
<keyword evidence="8 10" id="KW-0472">Membrane</keyword>
<dbReference type="InterPro" id="IPR003661">
    <property type="entry name" value="HisK_dim/P_dom"/>
</dbReference>
<dbReference type="InterPro" id="IPR004358">
    <property type="entry name" value="Sig_transdc_His_kin-like_C"/>
</dbReference>
<evidence type="ECO:0000259" key="12">
    <source>
        <dbReference type="PROSITE" id="PS50112"/>
    </source>
</evidence>
<dbReference type="SMART" id="SM00304">
    <property type="entry name" value="HAMP"/>
    <property type="match status" value="1"/>
</dbReference>
<sequence>MKKRIIIFTTLIITFFLAIMTSMYLVISNHKYLEESKNVLNEYNKVIALLLENDNGNIKSELERIESNNDMKNIRITYISKDGNVIFDTHKKLINDNESYLKRQEIIEAIESGLGSSVRYSNDLHQNMIYSALKLKDGSIVRTSIAVENAKILDSINSNYLLVGVILSLVIALLLTVKITNIILNPLKELEQLTSTIASGNFHKRVKINSKDDEIQRLGKSFNYMAEQLEITMERFKDKQNGLEAILKSMGSGVIAFDRDMNVLMINPYAKKIFGISGEIIGNKLLDYITDKEVLKAFFDEKDRVEIEVNYNDDPKILKIRKASIINEPEIIGTVVVIQDITDIKKLENMRSQFVANISHELKTPLTSIKGFAETLRYVDDDETRNKFLSIIDEESDRLARLLEDILCLYEIEQKRSTVLEEFNVDEEIEKVYMLLNDQAKKKGVEIFLDTNSNCVLMGDKDKFKQMLLNLVSNSVKYTEKGGKVRVESYNRDMNLVLVIEDNGIGISAEDLPRIFERFYRVDKARSRESGGTGLGLAIVKHIVRLFDGEINVTSELGVGTKIVITIPINI</sequence>
<dbReference type="NCBIfam" id="NF046044">
    <property type="entry name" value="PnpS"/>
    <property type="match status" value="1"/>
</dbReference>
<protein>
    <recommendedName>
        <fullName evidence="3">histidine kinase</fullName>
        <ecNumber evidence="3">2.7.13.3</ecNumber>
    </recommendedName>
</protein>
<dbReference type="Pfam" id="PF00672">
    <property type="entry name" value="HAMP"/>
    <property type="match status" value="1"/>
</dbReference>
<dbReference type="CDD" id="cd16922">
    <property type="entry name" value="HATPase_EvgS-ArcB-TorS-like"/>
    <property type="match status" value="1"/>
</dbReference>
<dbReference type="InterPro" id="IPR003594">
    <property type="entry name" value="HATPase_dom"/>
</dbReference>
<dbReference type="SUPFAM" id="SSF55785">
    <property type="entry name" value="PYP-like sensor domain (PAS domain)"/>
    <property type="match status" value="1"/>
</dbReference>
<dbReference type="SMART" id="SM00388">
    <property type="entry name" value="HisKA"/>
    <property type="match status" value="1"/>
</dbReference>
<proteinExistence type="predicted"/>
<keyword evidence="9" id="KW-0175">Coiled coil</keyword>
<dbReference type="InterPro" id="IPR005467">
    <property type="entry name" value="His_kinase_dom"/>
</dbReference>
<evidence type="ECO:0000256" key="8">
    <source>
        <dbReference type="ARBA" id="ARBA00023136"/>
    </source>
</evidence>
<dbReference type="SUPFAM" id="SSF47384">
    <property type="entry name" value="Homodimeric domain of signal transducing histidine kinase"/>
    <property type="match status" value="1"/>
</dbReference>
<accession>A0A0H2YW48</accession>
<evidence type="ECO:0000313" key="15">
    <source>
        <dbReference type="Proteomes" id="UP000001823"/>
    </source>
</evidence>
<name>A0A0H2YW48_CLOP1</name>
<dbReference type="InterPro" id="IPR036890">
    <property type="entry name" value="HATPase_C_sf"/>
</dbReference>
<organism evidence="14 15">
    <name type="scientific">Clostridium perfringens (strain ATCC 13124 / DSM 756 / JCM 1290 / NCIMB 6125 / NCTC 8237 / Type A)</name>
    <dbReference type="NCBI Taxonomy" id="195103"/>
    <lineage>
        <taxon>Bacteria</taxon>
        <taxon>Bacillati</taxon>
        <taxon>Bacillota</taxon>
        <taxon>Clostridia</taxon>
        <taxon>Eubacteriales</taxon>
        <taxon>Clostridiaceae</taxon>
        <taxon>Clostridium</taxon>
    </lineage>
</organism>
<keyword evidence="10" id="KW-1133">Transmembrane helix</keyword>
<dbReference type="CDD" id="cd06225">
    <property type="entry name" value="HAMP"/>
    <property type="match status" value="1"/>
</dbReference>
<keyword evidence="10" id="KW-0812">Transmembrane</keyword>
<evidence type="ECO:0000256" key="9">
    <source>
        <dbReference type="SAM" id="Coils"/>
    </source>
</evidence>
<dbReference type="AlphaFoldDB" id="A0A0H2YW48"/>
<evidence type="ECO:0000256" key="7">
    <source>
        <dbReference type="ARBA" id="ARBA00023012"/>
    </source>
</evidence>
<evidence type="ECO:0000259" key="11">
    <source>
        <dbReference type="PROSITE" id="PS50109"/>
    </source>
</evidence>
<evidence type="ECO:0000256" key="10">
    <source>
        <dbReference type="SAM" id="Phobius"/>
    </source>
</evidence>
<dbReference type="PROSITE" id="PS50112">
    <property type="entry name" value="PAS"/>
    <property type="match status" value="1"/>
</dbReference>
<dbReference type="InterPro" id="IPR003660">
    <property type="entry name" value="HAMP_dom"/>
</dbReference>
<dbReference type="Pfam" id="PF00512">
    <property type="entry name" value="HisKA"/>
    <property type="match status" value="1"/>
</dbReference>
<dbReference type="GO" id="GO:0016036">
    <property type="term" value="P:cellular response to phosphate starvation"/>
    <property type="evidence" value="ECO:0007669"/>
    <property type="project" value="TreeGrafter"/>
</dbReference>
<keyword evidence="15" id="KW-1185">Reference proteome</keyword>
<dbReference type="eggNOG" id="COG5002">
    <property type="taxonomic scope" value="Bacteria"/>
</dbReference>
<keyword evidence="6 14" id="KW-0418">Kinase</keyword>
<feature type="coiled-coil region" evidence="9">
    <location>
        <begin position="33"/>
        <end position="68"/>
    </location>
</feature>
<dbReference type="SMART" id="SM00387">
    <property type="entry name" value="HATPase_c"/>
    <property type="match status" value="1"/>
</dbReference>
<dbReference type="PANTHER" id="PTHR45453:SF1">
    <property type="entry name" value="PHOSPHATE REGULON SENSOR PROTEIN PHOR"/>
    <property type="match status" value="1"/>
</dbReference>
<dbReference type="PROSITE" id="PS50885">
    <property type="entry name" value="HAMP"/>
    <property type="match status" value="1"/>
</dbReference>
<dbReference type="InterPro" id="IPR013767">
    <property type="entry name" value="PAS_fold"/>
</dbReference>
<dbReference type="FunFam" id="3.30.565.10:FF:000006">
    <property type="entry name" value="Sensor histidine kinase WalK"/>
    <property type="match status" value="1"/>
</dbReference>
<dbReference type="Gene3D" id="3.30.565.10">
    <property type="entry name" value="Histidine kinase-like ATPase, C-terminal domain"/>
    <property type="match status" value="1"/>
</dbReference>
<dbReference type="FunFam" id="1.10.287.130:FF:000001">
    <property type="entry name" value="Two-component sensor histidine kinase"/>
    <property type="match status" value="1"/>
</dbReference>
<comment type="catalytic activity">
    <reaction evidence="1">
        <text>ATP + protein L-histidine = ADP + protein N-phospho-L-histidine.</text>
        <dbReference type="EC" id="2.7.13.3"/>
    </reaction>
</comment>
<dbReference type="PANTHER" id="PTHR45453">
    <property type="entry name" value="PHOSPHATE REGULON SENSOR PROTEIN PHOR"/>
    <property type="match status" value="1"/>
</dbReference>
<dbReference type="SUPFAM" id="SSF55874">
    <property type="entry name" value="ATPase domain of HSP90 chaperone/DNA topoisomerase II/histidine kinase"/>
    <property type="match status" value="1"/>
</dbReference>
<dbReference type="Gene3D" id="6.10.340.10">
    <property type="match status" value="1"/>
</dbReference>
<dbReference type="InterPro" id="IPR050351">
    <property type="entry name" value="BphY/WalK/GraS-like"/>
</dbReference>
<dbReference type="GO" id="GO:0000155">
    <property type="term" value="F:phosphorelay sensor kinase activity"/>
    <property type="evidence" value="ECO:0007669"/>
    <property type="project" value="InterPro"/>
</dbReference>
<dbReference type="Gene3D" id="1.10.287.130">
    <property type="match status" value="1"/>
</dbReference>
<dbReference type="PROSITE" id="PS50109">
    <property type="entry name" value="HIS_KIN"/>
    <property type="match status" value="1"/>
</dbReference>
<dbReference type="GO" id="GO:0005886">
    <property type="term" value="C:plasma membrane"/>
    <property type="evidence" value="ECO:0007669"/>
    <property type="project" value="TreeGrafter"/>
</dbReference>
<dbReference type="HOGENOM" id="CLU_000445_89_2_9"/>
<dbReference type="Gene3D" id="3.30.450.20">
    <property type="entry name" value="PAS domain"/>
    <property type="match status" value="1"/>
</dbReference>
<dbReference type="Pfam" id="PF00989">
    <property type="entry name" value="PAS"/>
    <property type="match status" value="1"/>
</dbReference>
<dbReference type="CDD" id="cd00082">
    <property type="entry name" value="HisKA"/>
    <property type="match status" value="1"/>
</dbReference>
<feature type="domain" description="HAMP" evidence="13">
    <location>
        <begin position="181"/>
        <end position="234"/>
    </location>
</feature>
<dbReference type="NCBIfam" id="TIGR00229">
    <property type="entry name" value="sensory_box"/>
    <property type="match status" value="1"/>
</dbReference>
<evidence type="ECO:0000256" key="5">
    <source>
        <dbReference type="ARBA" id="ARBA00022679"/>
    </source>
</evidence>
<feature type="domain" description="Histidine kinase" evidence="11">
    <location>
        <begin position="357"/>
        <end position="571"/>
    </location>
</feature>
<dbReference type="PaxDb" id="195103-CPF_2010"/>
<keyword evidence="5" id="KW-0808">Transferase</keyword>
<evidence type="ECO:0000259" key="13">
    <source>
        <dbReference type="PROSITE" id="PS50885"/>
    </source>
</evidence>
<feature type="transmembrane region" description="Helical" evidence="10">
    <location>
        <begin position="6"/>
        <end position="27"/>
    </location>
</feature>
<dbReference type="RefSeq" id="WP_003458438.1">
    <property type="nucleotide sequence ID" value="NC_008261.1"/>
</dbReference>
<dbReference type="SUPFAM" id="SSF158472">
    <property type="entry name" value="HAMP domain-like"/>
    <property type="match status" value="1"/>
</dbReference>
<evidence type="ECO:0000256" key="3">
    <source>
        <dbReference type="ARBA" id="ARBA00012438"/>
    </source>
</evidence>
<keyword evidence="7" id="KW-0902">Two-component regulatory system</keyword>
<evidence type="ECO:0000256" key="4">
    <source>
        <dbReference type="ARBA" id="ARBA00022553"/>
    </source>
</evidence>
<reference evidence="14 15" key="1">
    <citation type="journal article" date="2006" name="Genome Res.">
        <title>Skewed genomic variability in strains of the toxigenic bacterial pathogen, Clostridium perfringens.</title>
        <authorList>
            <person name="Myers G.S."/>
            <person name="Rasko D.A."/>
            <person name="Cheung J.K."/>
            <person name="Ravel J."/>
            <person name="Seshadri R."/>
            <person name="Deboy R.T."/>
            <person name="Ren Q."/>
            <person name="Varga J."/>
            <person name="Awad M.M."/>
            <person name="Brinkac L.M."/>
            <person name="Daugherty S.C."/>
            <person name="Haft D.H."/>
            <person name="Dodson R.J."/>
            <person name="Madupu R."/>
            <person name="Nelson W.C."/>
            <person name="Rosovitz M.J."/>
            <person name="Sullivan S.A."/>
            <person name="Khouri H."/>
            <person name="Dimitrov G.I."/>
            <person name="Watkins K.L."/>
            <person name="Mulligan S."/>
            <person name="Benton J."/>
            <person name="Radune D."/>
            <person name="Fisher D.J."/>
            <person name="Atkins H.S."/>
            <person name="Hiscox T."/>
            <person name="Jost B.H."/>
            <person name="Billington S.J."/>
            <person name="Songer J.G."/>
            <person name="McClane B.A."/>
            <person name="Titball R.W."/>
            <person name="Rood J.I."/>
            <person name="Melville S.B."/>
            <person name="Paulsen I.T."/>
        </authorList>
    </citation>
    <scope>NUCLEOTIDE SEQUENCE [LARGE SCALE GENOMIC DNA]</scope>
    <source>
        <strain evidence="15">ATCC 13124 / DSM 756 / JCM 1290 / NCIMB 6125 / NCTC 8237 / S 107 / Type A</strain>
    </source>
</reference>
<dbReference type="STRING" id="195103.CPF_2010"/>
<dbReference type="Pfam" id="PF02518">
    <property type="entry name" value="HATPase_c"/>
    <property type="match status" value="1"/>
</dbReference>
<evidence type="ECO:0000256" key="1">
    <source>
        <dbReference type="ARBA" id="ARBA00000085"/>
    </source>
</evidence>
<keyword evidence="4" id="KW-0597">Phosphoprotein</keyword>
<evidence type="ECO:0000256" key="6">
    <source>
        <dbReference type="ARBA" id="ARBA00022777"/>
    </source>
</evidence>
<gene>
    <name evidence="14" type="ordered locus">CPF_2010</name>
</gene>
<feature type="domain" description="PAS" evidence="12">
    <location>
        <begin position="239"/>
        <end position="279"/>
    </location>
</feature>
<dbReference type="InterPro" id="IPR000014">
    <property type="entry name" value="PAS"/>
</dbReference>
<dbReference type="Proteomes" id="UP000001823">
    <property type="component" value="Chromosome"/>
</dbReference>
<dbReference type="InterPro" id="IPR036097">
    <property type="entry name" value="HisK_dim/P_sf"/>
</dbReference>
<dbReference type="CDD" id="cd00130">
    <property type="entry name" value="PAS"/>
    <property type="match status" value="1"/>
</dbReference>
<dbReference type="EMBL" id="CP000246">
    <property type="protein sequence ID" value="ABG84981.1"/>
    <property type="molecule type" value="Genomic_DNA"/>
</dbReference>
<evidence type="ECO:0000313" key="14">
    <source>
        <dbReference type="EMBL" id="ABG84981.1"/>
    </source>
</evidence>